<evidence type="ECO:0000256" key="1">
    <source>
        <dbReference type="PROSITE-ProRule" id="PRU00169"/>
    </source>
</evidence>
<dbReference type="RefSeq" id="WP_089827530.1">
    <property type="nucleotide sequence ID" value="NZ_FODV01000022.1"/>
</dbReference>
<dbReference type="PANTHER" id="PTHR44520">
    <property type="entry name" value="RESPONSE REGULATOR RCP1-RELATED"/>
    <property type="match status" value="1"/>
</dbReference>
<dbReference type="InterPro" id="IPR052893">
    <property type="entry name" value="TCS_response_regulator"/>
</dbReference>
<protein>
    <submittedName>
        <fullName evidence="3">Response regulator receiver domain-containing protein</fullName>
    </submittedName>
</protein>
<keyword evidence="4" id="KW-1185">Reference proteome</keyword>
<dbReference type="AlphaFoldDB" id="A0A1H8W346"/>
<dbReference type="Gene3D" id="3.40.50.2300">
    <property type="match status" value="1"/>
</dbReference>
<dbReference type="PROSITE" id="PS50110">
    <property type="entry name" value="RESPONSE_REGULATORY"/>
    <property type="match status" value="1"/>
</dbReference>
<dbReference type="GO" id="GO:0000160">
    <property type="term" value="P:phosphorelay signal transduction system"/>
    <property type="evidence" value="ECO:0007669"/>
    <property type="project" value="InterPro"/>
</dbReference>
<evidence type="ECO:0000259" key="2">
    <source>
        <dbReference type="PROSITE" id="PS50110"/>
    </source>
</evidence>
<dbReference type="Proteomes" id="UP000199126">
    <property type="component" value="Unassembled WGS sequence"/>
</dbReference>
<dbReference type="CDD" id="cd17557">
    <property type="entry name" value="REC_Rcp-like"/>
    <property type="match status" value="1"/>
</dbReference>
<dbReference type="OrthoDB" id="9652at2157"/>
<keyword evidence="1" id="KW-0597">Phosphoprotein</keyword>
<dbReference type="Pfam" id="PF00072">
    <property type="entry name" value="Response_reg"/>
    <property type="match status" value="1"/>
</dbReference>
<dbReference type="SUPFAM" id="SSF52172">
    <property type="entry name" value="CheY-like"/>
    <property type="match status" value="1"/>
</dbReference>
<name>A0A1H8W346_9EURY</name>
<dbReference type="InterPro" id="IPR011006">
    <property type="entry name" value="CheY-like_superfamily"/>
</dbReference>
<gene>
    <name evidence="3" type="ORF">SAMN04487948_12273</name>
</gene>
<reference evidence="4" key="1">
    <citation type="submission" date="2016-10" db="EMBL/GenBank/DDBJ databases">
        <authorList>
            <person name="Varghese N."/>
            <person name="Submissions S."/>
        </authorList>
    </citation>
    <scope>NUCLEOTIDE SEQUENCE [LARGE SCALE GENOMIC DNA]</scope>
    <source>
        <strain evidence="4">CGMCC 1.10121</strain>
    </source>
</reference>
<accession>A0A1H8W346</accession>
<dbReference type="EMBL" id="FODV01000022">
    <property type="protein sequence ID" value="SEP22061.1"/>
    <property type="molecule type" value="Genomic_DNA"/>
</dbReference>
<dbReference type="PANTHER" id="PTHR44520:SF2">
    <property type="entry name" value="RESPONSE REGULATOR RCP1"/>
    <property type="match status" value="1"/>
</dbReference>
<feature type="modified residue" description="4-aspartylphosphate" evidence="1">
    <location>
        <position position="64"/>
    </location>
</feature>
<feature type="domain" description="Response regulatory" evidence="2">
    <location>
        <begin position="7"/>
        <end position="132"/>
    </location>
</feature>
<evidence type="ECO:0000313" key="4">
    <source>
        <dbReference type="Proteomes" id="UP000199126"/>
    </source>
</evidence>
<dbReference type="InterPro" id="IPR001789">
    <property type="entry name" value="Sig_transdc_resp-reg_receiver"/>
</dbReference>
<evidence type="ECO:0000313" key="3">
    <source>
        <dbReference type="EMBL" id="SEP22061.1"/>
    </source>
</evidence>
<organism evidence="3 4">
    <name type="scientific">Halogranum amylolyticum</name>
    <dbReference type="NCBI Taxonomy" id="660520"/>
    <lineage>
        <taxon>Archaea</taxon>
        <taxon>Methanobacteriati</taxon>
        <taxon>Methanobacteriota</taxon>
        <taxon>Stenosarchaea group</taxon>
        <taxon>Halobacteria</taxon>
        <taxon>Halobacteriales</taxon>
        <taxon>Haloferacaceae</taxon>
    </lineage>
</organism>
<sequence length="144" mass="16061">MSSVERRILLVEDDPAALRLFEEAMAESRIATLEVATTGREALSVLTATDDDPEHTYPDLIVLDVHLPDLTGLDVLEELKSSSAPLRQIPVLMLSTSTEQATVDRAYDLGANAYLAKPESYDDLLTLLEELRSFWLQRVEFPSQ</sequence>
<dbReference type="SMART" id="SM00448">
    <property type="entry name" value="REC"/>
    <property type="match status" value="1"/>
</dbReference>
<proteinExistence type="predicted"/>